<sequence>MSGLGTMTLAFIRMTLRNRMALFWMLAFPAIFIVLFGFILGNDEGPDFEVGVVGAEQSPVSQGILEQMRQTASFTITLGTETDERQALEEGDRDAVLVFRQADSGRLSAQILYDQTDFQRSQVAMLAIQQFLERANAEMANAQPAIDITVEGVQSNALRFIDFLTPGILGMAIMQNGVIGMSMGLVGYRERGILRRIKATPFPLWKFLVAHVLSQLGIAVLQAIIFIGLAMTLFDLEVAGDVLSLLVMVISGCLAFISLGFIVSGMTRNVETASAVANIATFPMMFLSGVFFPVDTAPSWMQPLTKIMPLTYLVEALREIIIRGQSILTTWPNLLVMVATAVVGLAIGLRFFRWEPRAV</sequence>
<feature type="domain" description="ABC transmembrane type-2" evidence="6">
    <location>
        <begin position="126"/>
        <end position="355"/>
    </location>
</feature>
<keyword evidence="3 5" id="KW-1133">Transmembrane helix</keyword>
<gene>
    <name evidence="7" type="ORF">ENP34_02605</name>
</gene>
<dbReference type="Pfam" id="PF12698">
    <property type="entry name" value="ABC2_membrane_3"/>
    <property type="match status" value="1"/>
</dbReference>
<dbReference type="AlphaFoldDB" id="A0A831TES9"/>
<comment type="subcellular location">
    <subcellularLocation>
        <location evidence="1">Membrane</location>
        <topology evidence="1">Multi-pass membrane protein</topology>
    </subcellularLocation>
</comment>
<feature type="transmembrane region" description="Helical" evidence="5">
    <location>
        <begin position="163"/>
        <end position="186"/>
    </location>
</feature>
<dbReference type="PANTHER" id="PTHR43027:SF2">
    <property type="entry name" value="TRANSPORT PERMEASE PROTEIN"/>
    <property type="match status" value="1"/>
</dbReference>
<reference evidence="7" key="1">
    <citation type="journal article" date="2020" name="mSystems">
        <title>Genome- and Community-Level Interaction Insights into Carbon Utilization and Element Cycling Functions of Hydrothermarchaeota in Hydrothermal Sediment.</title>
        <authorList>
            <person name="Zhou Z."/>
            <person name="Liu Y."/>
            <person name="Xu W."/>
            <person name="Pan J."/>
            <person name="Luo Z.H."/>
            <person name="Li M."/>
        </authorList>
    </citation>
    <scope>NUCLEOTIDE SEQUENCE [LARGE SCALE GENOMIC DNA]</scope>
    <source>
        <strain evidence="7">SpSt-210</strain>
    </source>
</reference>
<name>A0A831TES9_9BACT</name>
<proteinExistence type="predicted"/>
<evidence type="ECO:0000256" key="2">
    <source>
        <dbReference type="ARBA" id="ARBA00022692"/>
    </source>
</evidence>
<keyword evidence="4 5" id="KW-0472">Membrane</keyword>
<evidence type="ECO:0000313" key="7">
    <source>
        <dbReference type="EMBL" id="HEG90321.1"/>
    </source>
</evidence>
<feature type="transmembrane region" description="Helical" evidence="5">
    <location>
        <begin position="275"/>
        <end position="294"/>
    </location>
</feature>
<feature type="transmembrane region" description="Helical" evidence="5">
    <location>
        <begin position="242"/>
        <end position="263"/>
    </location>
</feature>
<feature type="transmembrane region" description="Helical" evidence="5">
    <location>
        <begin position="21"/>
        <end position="40"/>
    </location>
</feature>
<keyword evidence="2 5" id="KW-0812">Transmembrane</keyword>
<dbReference type="InterPro" id="IPR047817">
    <property type="entry name" value="ABC2_TM_bact-type"/>
</dbReference>
<evidence type="ECO:0000256" key="4">
    <source>
        <dbReference type="ARBA" id="ARBA00023136"/>
    </source>
</evidence>
<evidence type="ECO:0000256" key="1">
    <source>
        <dbReference type="ARBA" id="ARBA00004141"/>
    </source>
</evidence>
<dbReference type="PROSITE" id="PS51012">
    <property type="entry name" value="ABC_TM2"/>
    <property type="match status" value="1"/>
</dbReference>
<dbReference type="PANTHER" id="PTHR43027">
    <property type="entry name" value="DOXORUBICIN RESISTANCE ABC TRANSPORTER PERMEASE PROTEIN DRRC-RELATED"/>
    <property type="match status" value="1"/>
</dbReference>
<evidence type="ECO:0000259" key="6">
    <source>
        <dbReference type="PROSITE" id="PS51012"/>
    </source>
</evidence>
<feature type="transmembrane region" description="Helical" evidence="5">
    <location>
        <begin position="207"/>
        <end position="230"/>
    </location>
</feature>
<dbReference type="GO" id="GO:0016020">
    <property type="term" value="C:membrane"/>
    <property type="evidence" value="ECO:0007669"/>
    <property type="project" value="UniProtKB-SubCell"/>
</dbReference>
<organism evidence="7">
    <name type="scientific">Thermorudis peleae</name>
    <dbReference type="NCBI Taxonomy" id="1382356"/>
    <lineage>
        <taxon>Bacteria</taxon>
        <taxon>Pseudomonadati</taxon>
        <taxon>Thermomicrobiota</taxon>
        <taxon>Thermomicrobia</taxon>
        <taxon>Thermomicrobia incertae sedis</taxon>
        <taxon>Thermorudis</taxon>
    </lineage>
</organism>
<accession>A0A831TES9</accession>
<dbReference type="EMBL" id="DSIY01000055">
    <property type="protein sequence ID" value="HEG90321.1"/>
    <property type="molecule type" value="Genomic_DNA"/>
</dbReference>
<dbReference type="InterPro" id="IPR052902">
    <property type="entry name" value="ABC-2_transporter"/>
</dbReference>
<comment type="caution">
    <text evidence="7">The sequence shown here is derived from an EMBL/GenBank/DDBJ whole genome shotgun (WGS) entry which is preliminary data.</text>
</comment>
<protein>
    <submittedName>
        <fullName evidence="7">ABC transporter permease</fullName>
    </submittedName>
</protein>
<evidence type="ECO:0000256" key="5">
    <source>
        <dbReference type="SAM" id="Phobius"/>
    </source>
</evidence>
<feature type="transmembrane region" description="Helical" evidence="5">
    <location>
        <begin position="334"/>
        <end position="352"/>
    </location>
</feature>
<evidence type="ECO:0000256" key="3">
    <source>
        <dbReference type="ARBA" id="ARBA00022989"/>
    </source>
</evidence>
<dbReference type="InterPro" id="IPR013525">
    <property type="entry name" value="ABC2_TM"/>
</dbReference>
<dbReference type="GO" id="GO:0140359">
    <property type="term" value="F:ABC-type transporter activity"/>
    <property type="evidence" value="ECO:0007669"/>
    <property type="project" value="InterPro"/>
</dbReference>